<evidence type="ECO:0000256" key="3">
    <source>
        <dbReference type="RuleBase" id="RU003345"/>
    </source>
</evidence>
<dbReference type="Pfam" id="PF00171">
    <property type="entry name" value="Aldedh"/>
    <property type="match status" value="1"/>
</dbReference>
<keyword evidence="6" id="KW-1185">Reference proteome</keyword>
<dbReference type="PROSITE" id="PS00687">
    <property type="entry name" value="ALDEHYDE_DEHYDR_GLU"/>
    <property type="match status" value="1"/>
</dbReference>
<dbReference type="CDD" id="cd07112">
    <property type="entry name" value="ALDH_GABALDH-PuuC"/>
    <property type="match status" value="1"/>
</dbReference>
<dbReference type="Proteomes" id="UP001501638">
    <property type="component" value="Unassembled WGS sequence"/>
</dbReference>
<organism evidence="5 6">
    <name type="scientific">Streptomyces macrosporus</name>
    <dbReference type="NCBI Taxonomy" id="44032"/>
    <lineage>
        <taxon>Bacteria</taxon>
        <taxon>Bacillati</taxon>
        <taxon>Actinomycetota</taxon>
        <taxon>Actinomycetes</taxon>
        <taxon>Kitasatosporales</taxon>
        <taxon>Streptomycetaceae</taxon>
        <taxon>Streptomyces</taxon>
    </lineage>
</organism>
<comment type="caution">
    <text evidence="5">The sequence shown here is derived from an EMBL/GenBank/DDBJ whole genome shotgun (WGS) entry which is preliminary data.</text>
</comment>
<sequence length="504" mass="54083">MTAIPEDRALATRAELEKRFAGLSLPNRLYIDGKPVDAADGATFDRISPRDGRTITSVAAGDAADVDRAVAAARKAFESGVWSHLAPRKRRAVLQKLARLVEEHAEELALLESVDMGKPYRDALAVDIRVTVQTLDFYAEAVDKLCDEVAPTDRDTLATITREPLGVVGAVVPWNFPLMMAVWKIAPALATGNTMVLKPAEQSPLTALRFAELAGEAGVPDGVLNVVPGFGPTAGAALGRHPDVDAVTFTGSGPVGRLFLTYAAESNLKEVSLELGGKSPHVVMEDAPDLRTVARCVAGGIFFNQGEVCSAGSRLLVHRNVKDELLELVLEESRGTVVGDPLDPRTDVGALVEAEHLERVLDHVNGAVEEGARLALGGDRILEETGGYYLEPTVFEVEPGMRIAREEVFGPVLSVLTFDDADEAVRLANGTDYGLAAAVWSRDLSTAHRLARAIRAGTVWVNNYDESDVTVPFGGYGQSGFGGRDKSLHALEKYTQLKSTWIKL</sequence>
<dbReference type="Gene3D" id="3.40.605.10">
    <property type="entry name" value="Aldehyde Dehydrogenase, Chain A, domain 1"/>
    <property type="match status" value="1"/>
</dbReference>
<accession>A0ABP5WJ43</accession>
<protein>
    <submittedName>
        <fullName evidence="5">Aldehyde dehydrogenase</fullName>
    </submittedName>
</protein>
<keyword evidence="1 3" id="KW-0560">Oxidoreductase</keyword>
<feature type="domain" description="Aldehyde dehydrogenase" evidence="4">
    <location>
        <begin position="40"/>
        <end position="499"/>
    </location>
</feature>
<gene>
    <name evidence="5" type="ORF">GCM10010405_06240</name>
</gene>
<evidence type="ECO:0000259" key="4">
    <source>
        <dbReference type="Pfam" id="PF00171"/>
    </source>
</evidence>
<evidence type="ECO:0000256" key="1">
    <source>
        <dbReference type="ARBA" id="ARBA00023002"/>
    </source>
</evidence>
<evidence type="ECO:0000256" key="2">
    <source>
        <dbReference type="PROSITE-ProRule" id="PRU10007"/>
    </source>
</evidence>
<dbReference type="PANTHER" id="PTHR11699">
    <property type="entry name" value="ALDEHYDE DEHYDROGENASE-RELATED"/>
    <property type="match status" value="1"/>
</dbReference>
<dbReference type="InterPro" id="IPR016160">
    <property type="entry name" value="Ald_DH_CS_CYS"/>
</dbReference>
<name>A0ABP5WJ43_9ACTN</name>
<feature type="active site" evidence="2">
    <location>
        <position position="274"/>
    </location>
</feature>
<evidence type="ECO:0000313" key="6">
    <source>
        <dbReference type="Proteomes" id="UP001501638"/>
    </source>
</evidence>
<dbReference type="InterPro" id="IPR016162">
    <property type="entry name" value="Ald_DH_N"/>
</dbReference>
<reference evidence="6" key="1">
    <citation type="journal article" date="2019" name="Int. J. Syst. Evol. Microbiol.">
        <title>The Global Catalogue of Microorganisms (GCM) 10K type strain sequencing project: providing services to taxonomists for standard genome sequencing and annotation.</title>
        <authorList>
            <consortium name="The Broad Institute Genomics Platform"/>
            <consortium name="The Broad Institute Genome Sequencing Center for Infectious Disease"/>
            <person name="Wu L."/>
            <person name="Ma J."/>
        </authorList>
    </citation>
    <scope>NUCLEOTIDE SEQUENCE [LARGE SCALE GENOMIC DNA]</scope>
    <source>
        <strain evidence="6">JCM 6305</strain>
    </source>
</reference>
<dbReference type="Gene3D" id="3.40.309.10">
    <property type="entry name" value="Aldehyde Dehydrogenase, Chain A, domain 2"/>
    <property type="match status" value="1"/>
</dbReference>
<dbReference type="InterPro" id="IPR016161">
    <property type="entry name" value="Ald_DH/histidinol_DH"/>
</dbReference>
<dbReference type="InterPro" id="IPR015590">
    <property type="entry name" value="Aldehyde_DH_dom"/>
</dbReference>
<dbReference type="PROSITE" id="PS00070">
    <property type="entry name" value="ALDEHYDE_DEHYDR_CYS"/>
    <property type="match status" value="1"/>
</dbReference>
<dbReference type="EMBL" id="BAAASZ010000006">
    <property type="protein sequence ID" value="GAA2426476.1"/>
    <property type="molecule type" value="Genomic_DNA"/>
</dbReference>
<dbReference type="InterPro" id="IPR029510">
    <property type="entry name" value="Ald_DH_CS_GLU"/>
</dbReference>
<evidence type="ECO:0000313" key="5">
    <source>
        <dbReference type="EMBL" id="GAA2426476.1"/>
    </source>
</evidence>
<comment type="similarity">
    <text evidence="3">Belongs to the aldehyde dehydrogenase family.</text>
</comment>
<proteinExistence type="inferred from homology"/>
<dbReference type="InterPro" id="IPR016163">
    <property type="entry name" value="Ald_DH_C"/>
</dbReference>
<dbReference type="RefSeq" id="WP_344320473.1">
    <property type="nucleotide sequence ID" value="NZ_BAAASZ010000006.1"/>
</dbReference>
<dbReference type="SUPFAM" id="SSF53720">
    <property type="entry name" value="ALDH-like"/>
    <property type="match status" value="1"/>
</dbReference>